<organism evidence="2 3">
    <name type="scientific">Chitinophaga niabensis</name>
    <dbReference type="NCBI Taxonomy" id="536979"/>
    <lineage>
        <taxon>Bacteria</taxon>
        <taxon>Pseudomonadati</taxon>
        <taxon>Bacteroidota</taxon>
        <taxon>Chitinophagia</taxon>
        <taxon>Chitinophagales</taxon>
        <taxon>Chitinophagaceae</taxon>
        <taxon>Chitinophaga</taxon>
    </lineage>
</organism>
<name>A0A1N6E476_9BACT</name>
<dbReference type="CDD" id="cd00093">
    <property type="entry name" value="HTH_XRE"/>
    <property type="match status" value="1"/>
</dbReference>
<dbReference type="SUPFAM" id="SSF47413">
    <property type="entry name" value="lambda repressor-like DNA-binding domains"/>
    <property type="match status" value="1"/>
</dbReference>
<proteinExistence type="predicted"/>
<reference evidence="2 3" key="1">
    <citation type="submission" date="2016-11" db="EMBL/GenBank/DDBJ databases">
        <authorList>
            <person name="Jaros S."/>
            <person name="Januszkiewicz K."/>
            <person name="Wedrychowicz H."/>
        </authorList>
    </citation>
    <scope>NUCLEOTIDE SEQUENCE [LARGE SCALE GENOMIC DNA]</scope>
    <source>
        <strain evidence="2 3">DSM 24787</strain>
    </source>
</reference>
<dbReference type="Gene3D" id="1.10.260.40">
    <property type="entry name" value="lambda repressor-like DNA-binding domains"/>
    <property type="match status" value="1"/>
</dbReference>
<gene>
    <name evidence="2" type="ORF">SAMN04488055_1288</name>
</gene>
<evidence type="ECO:0000259" key="1">
    <source>
        <dbReference type="SMART" id="SM00530"/>
    </source>
</evidence>
<feature type="domain" description="HTH cro/C1-type" evidence="1">
    <location>
        <begin position="14"/>
        <end position="69"/>
    </location>
</feature>
<evidence type="ECO:0000313" key="3">
    <source>
        <dbReference type="Proteomes" id="UP000185003"/>
    </source>
</evidence>
<evidence type="ECO:0000313" key="2">
    <source>
        <dbReference type="EMBL" id="SIN77783.1"/>
    </source>
</evidence>
<protein>
    <recommendedName>
        <fullName evidence="1">HTH cro/C1-type domain-containing protein</fullName>
    </recommendedName>
</protein>
<keyword evidence="3" id="KW-1185">Reference proteome</keyword>
<dbReference type="AlphaFoldDB" id="A0A1N6E476"/>
<dbReference type="SMART" id="SM00530">
    <property type="entry name" value="HTH_XRE"/>
    <property type="match status" value="1"/>
</dbReference>
<sequence>MGKQEDIIQAFAEKLKAVYMQKGISMQDLELSDADKTRLENILKGEYDNVDVLFLVRIADSLGVPPYSLLK</sequence>
<dbReference type="Proteomes" id="UP000185003">
    <property type="component" value="Unassembled WGS sequence"/>
</dbReference>
<dbReference type="GO" id="GO:0003677">
    <property type="term" value="F:DNA binding"/>
    <property type="evidence" value="ECO:0007669"/>
    <property type="project" value="InterPro"/>
</dbReference>
<dbReference type="InterPro" id="IPR010982">
    <property type="entry name" value="Lambda_DNA-bd_dom_sf"/>
</dbReference>
<dbReference type="InterPro" id="IPR001387">
    <property type="entry name" value="Cro/C1-type_HTH"/>
</dbReference>
<dbReference type="EMBL" id="FSRA01000001">
    <property type="protein sequence ID" value="SIN77783.1"/>
    <property type="molecule type" value="Genomic_DNA"/>
</dbReference>
<dbReference type="RefSeq" id="WP_074238443.1">
    <property type="nucleotide sequence ID" value="NZ_FSRA01000001.1"/>
</dbReference>
<accession>A0A1N6E476</accession>